<dbReference type="Pfam" id="PF13481">
    <property type="entry name" value="AAA_25"/>
    <property type="match status" value="1"/>
</dbReference>
<reference evidence="2 3" key="1">
    <citation type="submission" date="2016-08" db="EMBL/GenBank/DDBJ databases">
        <title>Draft genome of the agarase producing Sphingomonas sp. MCT13.</title>
        <authorList>
            <person name="D'Andrea M.M."/>
            <person name="Rossolini G.M."/>
            <person name="Thaller M.C."/>
        </authorList>
    </citation>
    <scope>NUCLEOTIDE SEQUENCE [LARGE SCALE GENOMIC DNA]</scope>
    <source>
        <strain evidence="2 3">MCT13</strain>
    </source>
</reference>
<accession>A0A1E3LZV5</accession>
<dbReference type="AlphaFoldDB" id="A0A1E3LZV5"/>
<gene>
    <name evidence="2" type="ORF">BFL28_10675</name>
</gene>
<name>A0A1E3LZV5_9SPHN</name>
<dbReference type="Gene3D" id="3.40.50.300">
    <property type="entry name" value="P-loop containing nucleotide triphosphate hydrolases"/>
    <property type="match status" value="1"/>
</dbReference>
<keyword evidence="3" id="KW-1185">Reference proteome</keyword>
<evidence type="ECO:0008006" key="4">
    <source>
        <dbReference type="Google" id="ProtNLM"/>
    </source>
</evidence>
<dbReference type="STRING" id="1888892.BFL28_10675"/>
<sequence length="501" mass="55755">MGPDNLSWDEIPDRPDNVFPLHSEPPAWMDEASEAWRRDQEAMTAVARVPLPLQFFEDIEEVLTGLWLMKHLLPAVGMAVIHGHPGSGKTFLALDWSLHIALGWDWQGRKVQQGLVVYLCAEGQRGLKNRVAAFRRHHKITECPFALIPIAIDMQAQDADVNRLIEAVRAAEAHYGQNAVMVVIDTLAKTFGGGKENTDDMVGYVANCQRVSAEFECLTTIVHHRPKDAESEDPRGHSSLRGGVETVVLVEAGETKKARVTKQKDGEDGIELLFKLKVVELGQDEDGEPVTSCIVEPTDVDLAPRGDSMGSKLAKLSDKQRVVLNALDETAERLGFYPPTDIPEREINRLKVGKVVKFEDWRERHAQTSGHGSDMKPDSVYKEFRRGLDRLKKDGIVTVYGPYAWRTWEDREPVRTTSDNRTDNNKFQPRTDRTNGVPPTGETPALSEPLSGSGPAASSDWKSNPLLNPDAASLEPPAWLDDRPPFDPDDWPDGPDWSTDA</sequence>
<dbReference type="SUPFAM" id="SSF52540">
    <property type="entry name" value="P-loop containing nucleoside triphosphate hydrolases"/>
    <property type="match status" value="1"/>
</dbReference>
<dbReference type="InterPro" id="IPR027417">
    <property type="entry name" value="P-loop_NTPase"/>
</dbReference>
<comment type="caution">
    <text evidence="2">The sequence shown here is derived from an EMBL/GenBank/DDBJ whole genome shotgun (WGS) entry which is preliminary data.</text>
</comment>
<protein>
    <recommendedName>
        <fullName evidence="4">AAA+ ATPase domain-containing protein</fullName>
    </recommendedName>
</protein>
<evidence type="ECO:0000313" key="2">
    <source>
        <dbReference type="EMBL" id="ODP39269.1"/>
    </source>
</evidence>
<organism evidence="2 3">
    <name type="scientific">Sphingomonas turrisvirgatae</name>
    <dbReference type="NCBI Taxonomy" id="1888892"/>
    <lineage>
        <taxon>Bacteria</taxon>
        <taxon>Pseudomonadati</taxon>
        <taxon>Pseudomonadota</taxon>
        <taxon>Alphaproteobacteria</taxon>
        <taxon>Sphingomonadales</taxon>
        <taxon>Sphingomonadaceae</taxon>
        <taxon>Sphingomonas</taxon>
    </lineage>
</organism>
<feature type="compositionally biased region" description="Basic and acidic residues" evidence="1">
    <location>
        <begin position="414"/>
        <end position="433"/>
    </location>
</feature>
<evidence type="ECO:0000256" key="1">
    <source>
        <dbReference type="SAM" id="MobiDB-lite"/>
    </source>
</evidence>
<dbReference type="Proteomes" id="UP000094487">
    <property type="component" value="Unassembled WGS sequence"/>
</dbReference>
<dbReference type="EMBL" id="MDDS01000006">
    <property type="protein sequence ID" value="ODP39269.1"/>
    <property type="molecule type" value="Genomic_DNA"/>
</dbReference>
<evidence type="ECO:0000313" key="3">
    <source>
        <dbReference type="Proteomes" id="UP000094487"/>
    </source>
</evidence>
<feature type="region of interest" description="Disordered" evidence="1">
    <location>
        <begin position="414"/>
        <end position="501"/>
    </location>
</feature>
<proteinExistence type="predicted"/>